<name>A0A4U8WPX1_9FLAO</name>
<sequence length="226" mass="26287">MHSRITKKKILKILSKVIGENYNESINIKGNNFIGFFKWDENIDDSKKLKKSQKCSIAINYFKKYFKEHFESIIIATSLVVDDRMLKKNQLEYMLAFKTFILPLNYNFIFADDSNNYIEGVDYDDISHSYNEIISSFRVFFKFNFNDISNLSAVCMNSKILSSNSGFLFFIIPSLDIIIYPHDDIGYGCLSITNGRLNNIGENFIKGIIEEDGYWSFEINNNLINL</sequence>
<gene>
    <name evidence="1" type="ORF">NCTC12078_02545</name>
</gene>
<dbReference type="Proteomes" id="UP000290013">
    <property type="component" value="Chromosome"/>
</dbReference>
<protein>
    <submittedName>
        <fullName evidence="1">Uncharacterized protein</fullName>
    </submittedName>
</protein>
<dbReference type="KEGG" id="ctai:NCTC12078_02545"/>
<organism evidence="1 2">
    <name type="scientific">Chryseobacterium taihuense</name>
    <dbReference type="NCBI Taxonomy" id="1141221"/>
    <lineage>
        <taxon>Bacteria</taxon>
        <taxon>Pseudomonadati</taxon>
        <taxon>Bacteroidota</taxon>
        <taxon>Flavobacteriia</taxon>
        <taxon>Flavobacteriales</taxon>
        <taxon>Weeksellaceae</taxon>
        <taxon>Chryseobacterium group</taxon>
        <taxon>Chryseobacterium</taxon>
    </lineage>
</organism>
<dbReference type="RefSeq" id="WP_130914740.1">
    <property type="nucleotide sequence ID" value="NZ_LR215974.1"/>
</dbReference>
<evidence type="ECO:0000313" key="2">
    <source>
        <dbReference type="Proteomes" id="UP000290013"/>
    </source>
</evidence>
<accession>A0A4U8WPX1</accession>
<dbReference type="EMBL" id="LR215974">
    <property type="protein sequence ID" value="VFB04519.1"/>
    <property type="molecule type" value="Genomic_DNA"/>
</dbReference>
<dbReference type="AlphaFoldDB" id="A0A4U8WPX1"/>
<reference evidence="1 2" key="1">
    <citation type="submission" date="2019-02" db="EMBL/GenBank/DDBJ databases">
        <authorList>
            <consortium name="Pathogen Informatics"/>
        </authorList>
    </citation>
    <scope>NUCLEOTIDE SEQUENCE [LARGE SCALE GENOMIC DNA]</scope>
    <source>
        <strain evidence="1 2">3012STDY6944375</strain>
    </source>
</reference>
<evidence type="ECO:0000313" key="1">
    <source>
        <dbReference type="EMBL" id="VFB04519.1"/>
    </source>
</evidence>
<proteinExistence type="predicted"/>